<sequence>MSSDNSSESDSALHTAENYSANDSGSQAKQTTESGNRPRFEITKFIGVALWSYDIKNDWCAICHCTINELCLACQTEDANTSQLECPPTVGICNHTFHDHCINRWLKTQRVCPLDNQQWRTQHSDRDT</sequence>
<evidence type="ECO:0000256" key="5">
    <source>
        <dbReference type="ARBA" id="ARBA00022490"/>
    </source>
</evidence>
<organism evidence="15">
    <name type="scientific">Trichuris suis</name>
    <name type="common">pig whipworm</name>
    <dbReference type="NCBI Taxonomy" id="68888"/>
    <lineage>
        <taxon>Eukaryota</taxon>
        <taxon>Metazoa</taxon>
        <taxon>Ecdysozoa</taxon>
        <taxon>Nematoda</taxon>
        <taxon>Enoplea</taxon>
        <taxon>Dorylaimia</taxon>
        <taxon>Trichinellida</taxon>
        <taxon>Trichuridae</taxon>
        <taxon>Trichuris</taxon>
    </lineage>
</organism>
<dbReference type="GO" id="GO:0005634">
    <property type="term" value="C:nucleus"/>
    <property type="evidence" value="ECO:0007669"/>
    <property type="project" value="UniProtKB-SubCell"/>
</dbReference>
<reference evidence="15 16" key="1">
    <citation type="journal article" date="2014" name="Nat. Genet.">
        <title>Genome and transcriptome of the porcine whipworm Trichuris suis.</title>
        <authorList>
            <person name="Jex A.R."/>
            <person name="Nejsum P."/>
            <person name="Schwarz E.M."/>
            <person name="Hu L."/>
            <person name="Young N.D."/>
            <person name="Hall R.S."/>
            <person name="Korhonen P.K."/>
            <person name="Liao S."/>
            <person name="Thamsborg S."/>
            <person name="Xia J."/>
            <person name="Xu P."/>
            <person name="Wang S."/>
            <person name="Scheerlinck J.P."/>
            <person name="Hofmann A."/>
            <person name="Sternberg P.W."/>
            <person name="Wang J."/>
            <person name="Gasser R.B."/>
        </authorList>
    </citation>
    <scope>NUCLEOTIDE SEQUENCE [LARGE SCALE GENOMIC DNA]</scope>
    <source>
        <strain evidence="15">DCEP-RM93F</strain>
        <strain evidence="14">DCEP-RM93M</strain>
    </source>
</reference>
<evidence type="ECO:0000313" key="16">
    <source>
        <dbReference type="Proteomes" id="UP000030764"/>
    </source>
</evidence>
<evidence type="ECO:0000256" key="3">
    <source>
        <dbReference type="ARBA" id="ARBA00004906"/>
    </source>
</evidence>
<evidence type="ECO:0000313" key="15">
    <source>
        <dbReference type="EMBL" id="KFD62742.1"/>
    </source>
</evidence>
<evidence type="ECO:0000256" key="1">
    <source>
        <dbReference type="ARBA" id="ARBA00004123"/>
    </source>
</evidence>
<evidence type="ECO:0000256" key="2">
    <source>
        <dbReference type="ARBA" id="ARBA00004496"/>
    </source>
</evidence>
<dbReference type="GO" id="GO:0008270">
    <property type="term" value="F:zinc ion binding"/>
    <property type="evidence" value="ECO:0007669"/>
    <property type="project" value="UniProtKB-KW"/>
</dbReference>
<accession>A0A085MZU6</accession>
<dbReference type="EMBL" id="KL363261">
    <property type="protein sequence ID" value="KFD49986.1"/>
    <property type="molecule type" value="Genomic_DNA"/>
</dbReference>
<keyword evidence="7 11" id="KW-0863">Zinc-finger</keyword>
<evidence type="ECO:0000313" key="14">
    <source>
        <dbReference type="EMBL" id="KFD49986.1"/>
    </source>
</evidence>
<proteinExistence type="inferred from homology"/>
<dbReference type="Proteomes" id="UP000030758">
    <property type="component" value="Unassembled WGS sequence"/>
</dbReference>
<evidence type="ECO:0000256" key="7">
    <source>
        <dbReference type="ARBA" id="ARBA00022771"/>
    </source>
</evidence>
<evidence type="ECO:0000259" key="13">
    <source>
        <dbReference type="PROSITE" id="PS50089"/>
    </source>
</evidence>
<dbReference type="EMBL" id="KL367589">
    <property type="protein sequence ID" value="KFD62742.1"/>
    <property type="molecule type" value="Genomic_DNA"/>
</dbReference>
<dbReference type="InterPro" id="IPR013083">
    <property type="entry name" value="Znf_RING/FYVE/PHD"/>
</dbReference>
<dbReference type="SUPFAM" id="SSF57850">
    <property type="entry name" value="RING/U-box"/>
    <property type="match status" value="1"/>
</dbReference>
<evidence type="ECO:0000256" key="10">
    <source>
        <dbReference type="ARBA" id="ARBA00023242"/>
    </source>
</evidence>
<feature type="region of interest" description="Disordered" evidence="12">
    <location>
        <begin position="1"/>
        <end position="36"/>
    </location>
</feature>
<dbReference type="InterPro" id="IPR001841">
    <property type="entry name" value="Znf_RING"/>
</dbReference>
<keyword evidence="9" id="KW-0862">Zinc</keyword>
<evidence type="ECO:0000256" key="4">
    <source>
        <dbReference type="ARBA" id="ARBA00009273"/>
    </source>
</evidence>
<dbReference type="Pfam" id="PF12678">
    <property type="entry name" value="zf-rbx1"/>
    <property type="match status" value="1"/>
</dbReference>
<dbReference type="PANTHER" id="PTHR11210">
    <property type="entry name" value="RING BOX"/>
    <property type="match status" value="1"/>
</dbReference>
<evidence type="ECO:0000256" key="11">
    <source>
        <dbReference type="PROSITE-ProRule" id="PRU00175"/>
    </source>
</evidence>
<evidence type="ECO:0000256" key="12">
    <source>
        <dbReference type="SAM" id="MobiDB-lite"/>
    </source>
</evidence>
<name>A0A085MZU6_9BILA</name>
<dbReference type="GO" id="GO:0005737">
    <property type="term" value="C:cytoplasm"/>
    <property type="evidence" value="ECO:0007669"/>
    <property type="project" value="UniProtKB-SubCell"/>
</dbReference>
<evidence type="ECO:0000256" key="6">
    <source>
        <dbReference type="ARBA" id="ARBA00022723"/>
    </source>
</evidence>
<comment type="similarity">
    <text evidence="4">Belongs to the RING-box family.</text>
</comment>
<evidence type="ECO:0000256" key="8">
    <source>
        <dbReference type="ARBA" id="ARBA00022786"/>
    </source>
</evidence>
<keyword evidence="6" id="KW-0479">Metal-binding</keyword>
<feature type="compositionally biased region" description="Low complexity" evidence="12">
    <location>
        <begin position="1"/>
        <end position="10"/>
    </location>
</feature>
<keyword evidence="8" id="KW-0833">Ubl conjugation pathway</keyword>
<evidence type="ECO:0000256" key="9">
    <source>
        <dbReference type="ARBA" id="ARBA00022833"/>
    </source>
</evidence>
<keyword evidence="5" id="KW-0963">Cytoplasm</keyword>
<feature type="domain" description="RING-type" evidence="13">
    <location>
        <begin position="71"/>
        <end position="116"/>
    </location>
</feature>
<dbReference type="Gene3D" id="3.30.40.10">
    <property type="entry name" value="Zinc/RING finger domain, C3HC4 (zinc finger)"/>
    <property type="match status" value="1"/>
</dbReference>
<gene>
    <name evidence="14" type="ORF">M513_09200</name>
    <name evidence="15" type="ORF">M514_09200</name>
</gene>
<comment type="pathway">
    <text evidence="3">Protein modification; protein ubiquitination.</text>
</comment>
<protein>
    <recommendedName>
        <fullName evidence="13">RING-type domain-containing protein</fullName>
    </recommendedName>
</protein>
<dbReference type="Proteomes" id="UP000030764">
    <property type="component" value="Unassembled WGS sequence"/>
</dbReference>
<dbReference type="PROSITE" id="PS50089">
    <property type="entry name" value="ZF_RING_2"/>
    <property type="match status" value="1"/>
</dbReference>
<dbReference type="GO" id="GO:0031461">
    <property type="term" value="C:cullin-RING ubiquitin ligase complex"/>
    <property type="evidence" value="ECO:0007669"/>
    <property type="project" value="UniProtKB-ARBA"/>
</dbReference>
<dbReference type="AlphaFoldDB" id="A0A085MZU6"/>
<dbReference type="InterPro" id="IPR051031">
    <property type="entry name" value="RING-box_E3_Ubiquitin_Ligase"/>
</dbReference>
<comment type="subcellular location">
    <subcellularLocation>
        <location evidence="2">Cytoplasm</location>
    </subcellularLocation>
    <subcellularLocation>
        <location evidence="1">Nucleus</location>
    </subcellularLocation>
</comment>
<dbReference type="InterPro" id="IPR024766">
    <property type="entry name" value="Znf_RING_H2"/>
</dbReference>
<keyword evidence="10" id="KW-0539">Nucleus</keyword>
<feature type="compositionally biased region" description="Polar residues" evidence="12">
    <location>
        <begin position="17"/>
        <end position="35"/>
    </location>
</feature>
<keyword evidence="16" id="KW-1185">Reference proteome</keyword>